<evidence type="ECO:0000259" key="5">
    <source>
        <dbReference type="PROSITE" id="PS50188"/>
    </source>
</evidence>
<dbReference type="STRING" id="747525.W4KK90"/>
<feature type="domain" description="B30.2/SPRY" evidence="5">
    <location>
        <begin position="115"/>
        <end position="309"/>
    </location>
</feature>
<dbReference type="PANTHER" id="PTHR10598:SF0">
    <property type="entry name" value="SET1_ASH2 HISTONE METHYLTRANSFERASE COMPLEX SUBUNIT ASH2"/>
    <property type="match status" value="1"/>
</dbReference>
<dbReference type="SMART" id="SM00449">
    <property type="entry name" value="SPRY"/>
    <property type="match status" value="1"/>
</dbReference>
<dbReference type="EMBL" id="KI925455">
    <property type="protein sequence ID" value="ETW85466.1"/>
    <property type="molecule type" value="Genomic_DNA"/>
</dbReference>
<dbReference type="InterPro" id="IPR001870">
    <property type="entry name" value="B30.2/SPRY"/>
</dbReference>
<dbReference type="PANTHER" id="PTHR10598">
    <property type="entry name" value="SET1/ASH2 HISTONE METHYLTRANSFERASE COMPLEX SUBUNIT ASH2"/>
    <property type="match status" value="1"/>
</dbReference>
<dbReference type="InterPro" id="IPR013320">
    <property type="entry name" value="ConA-like_dom_sf"/>
</dbReference>
<evidence type="ECO:0000256" key="3">
    <source>
        <dbReference type="ARBA" id="ARBA00038149"/>
    </source>
</evidence>
<organism evidence="6 7">
    <name type="scientific">Heterobasidion irregulare (strain TC 32-1)</name>
    <dbReference type="NCBI Taxonomy" id="747525"/>
    <lineage>
        <taxon>Eukaryota</taxon>
        <taxon>Fungi</taxon>
        <taxon>Dikarya</taxon>
        <taxon>Basidiomycota</taxon>
        <taxon>Agaricomycotina</taxon>
        <taxon>Agaricomycetes</taxon>
        <taxon>Russulales</taxon>
        <taxon>Bondarzewiaceae</taxon>
        <taxon>Heterobasidion</taxon>
        <taxon>Heterobasidion annosum species complex</taxon>
    </lineage>
</organism>
<dbReference type="Pfam" id="PF00622">
    <property type="entry name" value="SPRY"/>
    <property type="match status" value="1"/>
</dbReference>
<keyword evidence="7" id="KW-1185">Reference proteome</keyword>
<protein>
    <recommendedName>
        <fullName evidence="5">B30.2/SPRY domain-containing protein</fullName>
    </recommendedName>
</protein>
<dbReference type="InterPro" id="IPR043136">
    <property type="entry name" value="B30.2/SPRY_sf"/>
</dbReference>
<proteinExistence type="inferred from homology"/>
<evidence type="ECO:0000256" key="2">
    <source>
        <dbReference type="ARBA" id="ARBA00023242"/>
    </source>
</evidence>
<dbReference type="GO" id="GO:0048188">
    <property type="term" value="C:Set1C/COMPASS complex"/>
    <property type="evidence" value="ECO:0007669"/>
    <property type="project" value="InterPro"/>
</dbReference>
<comment type="subcellular location">
    <subcellularLocation>
        <location evidence="1">Nucleus</location>
    </subcellularLocation>
</comment>
<accession>W4KK90</accession>
<keyword evidence="2" id="KW-0539">Nucleus</keyword>
<dbReference type="InParanoid" id="W4KK90"/>
<evidence type="ECO:0000313" key="7">
    <source>
        <dbReference type="Proteomes" id="UP000030671"/>
    </source>
</evidence>
<dbReference type="SUPFAM" id="SSF49899">
    <property type="entry name" value="Concanavalin A-like lectins/glucanases"/>
    <property type="match status" value="1"/>
</dbReference>
<dbReference type="GeneID" id="20674595"/>
<feature type="compositionally biased region" description="Low complexity" evidence="4">
    <location>
        <begin position="522"/>
        <end position="534"/>
    </location>
</feature>
<dbReference type="CDD" id="cd12872">
    <property type="entry name" value="SPRY_Ash2"/>
    <property type="match status" value="1"/>
</dbReference>
<feature type="compositionally biased region" description="Low complexity" evidence="4">
    <location>
        <begin position="38"/>
        <end position="51"/>
    </location>
</feature>
<dbReference type="OrthoDB" id="10266026at2759"/>
<feature type="compositionally biased region" description="Basic and acidic residues" evidence="4">
    <location>
        <begin position="497"/>
        <end position="514"/>
    </location>
</feature>
<dbReference type="HOGENOM" id="CLU_014420_0_0_1"/>
<feature type="compositionally biased region" description="Polar residues" evidence="4">
    <location>
        <begin position="53"/>
        <end position="68"/>
    </location>
</feature>
<dbReference type="InterPro" id="IPR037353">
    <property type="entry name" value="ASH2"/>
</dbReference>
<evidence type="ECO:0000256" key="4">
    <source>
        <dbReference type="SAM" id="MobiDB-lite"/>
    </source>
</evidence>
<comment type="similarity">
    <text evidence="3">Belongs to the cclA family.</text>
</comment>
<dbReference type="GO" id="GO:0000976">
    <property type="term" value="F:transcription cis-regulatory region binding"/>
    <property type="evidence" value="ECO:0007669"/>
    <property type="project" value="TreeGrafter"/>
</dbReference>
<evidence type="ECO:0000313" key="6">
    <source>
        <dbReference type="EMBL" id="ETW85466.1"/>
    </source>
</evidence>
<feature type="region of interest" description="Disordered" evidence="4">
    <location>
        <begin position="601"/>
        <end position="655"/>
    </location>
</feature>
<dbReference type="AlphaFoldDB" id="W4KK90"/>
<dbReference type="eggNOG" id="KOG2626">
    <property type="taxonomic scope" value="Eukaryota"/>
</dbReference>
<feature type="region of interest" description="Disordered" evidence="4">
    <location>
        <begin position="484"/>
        <end position="573"/>
    </location>
</feature>
<sequence length="655" mass="70795">MLARGASAVPDDAVLLLAPAAAAPSHHAPPTKKRKHTASATVTAAASPAPSDLATTPNPTDANVVLPSSSHDLLSRPRLSISRAPVLVPIADGSPYHSTEQLATNHLGYRYVPAGLTPPGSLVHVRTIESAPTTARVSWEDRSPSIKVTADGLGLLGDRGFRSARLNAPVREGKWYLEVAIEHAAGARTDPSKPEGAHVRLGWGRREAPLNAPCGLDGYSYALRDKTGDKVTLSRPRPYGPALRSGDVVGLYISLPPLRAPAANDPHDPAHVRRERIAIEFKGQEYFEYLEYAQSKEMLALMDFSRKPAGDAAPLPPSAKKSATVKNVPERGPAARNPKTAPEPAPLRPLPTLPASQIAFFVNGATPGAAFRELYDYRPLRAAPADERKARKRAREGAREHKENAFDDGCLGYYPFVSLFNDARVRINPGPDFAFPPPPDIDAVLAGEDAPIVSAGAAQRTWRPFCERYGEFMEEQWALDREEEEQAKEVLAQETAEQERRDAQRERRRLQSEARKRKKEPAPAATPTSTSTPKQGELEPEPEPEPEPERDGSAPATMITEGSRVFPSSSLASSLGLLSSAAVDSPAPTASSVDIVGMQSAYNSDYGDGEREALEEEEEEEEDAVAAAPAAGPRTQQQSYYYNHTGPTQMLEDDQ</sequence>
<dbReference type="InterPro" id="IPR003877">
    <property type="entry name" value="SPRY_dom"/>
</dbReference>
<dbReference type="Gene3D" id="2.60.120.920">
    <property type="match status" value="1"/>
</dbReference>
<feature type="region of interest" description="Disordered" evidence="4">
    <location>
        <begin position="309"/>
        <end position="346"/>
    </location>
</feature>
<feature type="region of interest" description="Disordered" evidence="4">
    <location>
        <begin position="23"/>
        <end position="68"/>
    </location>
</feature>
<dbReference type="PROSITE" id="PS50188">
    <property type="entry name" value="B302_SPRY"/>
    <property type="match status" value="1"/>
</dbReference>
<reference evidence="6 7" key="1">
    <citation type="journal article" date="2012" name="New Phytol.">
        <title>Insight into trade-off between wood decay and parasitism from the genome of a fungal forest pathogen.</title>
        <authorList>
            <person name="Olson A."/>
            <person name="Aerts A."/>
            <person name="Asiegbu F."/>
            <person name="Belbahri L."/>
            <person name="Bouzid O."/>
            <person name="Broberg A."/>
            <person name="Canback B."/>
            <person name="Coutinho P.M."/>
            <person name="Cullen D."/>
            <person name="Dalman K."/>
            <person name="Deflorio G."/>
            <person name="van Diepen L.T."/>
            <person name="Dunand C."/>
            <person name="Duplessis S."/>
            <person name="Durling M."/>
            <person name="Gonthier P."/>
            <person name="Grimwood J."/>
            <person name="Fossdal C.G."/>
            <person name="Hansson D."/>
            <person name="Henrissat B."/>
            <person name="Hietala A."/>
            <person name="Himmelstrand K."/>
            <person name="Hoffmeister D."/>
            <person name="Hogberg N."/>
            <person name="James T.Y."/>
            <person name="Karlsson M."/>
            <person name="Kohler A."/>
            <person name="Kues U."/>
            <person name="Lee Y.H."/>
            <person name="Lin Y.C."/>
            <person name="Lind M."/>
            <person name="Lindquist E."/>
            <person name="Lombard V."/>
            <person name="Lucas S."/>
            <person name="Lunden K."/>
            <person name="Morin E."/>
            <person name="Murat C."/>
            <person name="Park J."/>
            <person name="Raffaello T."/>
            <person name="Rouze P."/>
            <person name="Salamov A."/>
            <person name="Schmutz J."/>
            <person name="Solheim H."/>
            <person name="Stahlberg J."/>
            <person name="Velez H."/>
            <person name="de Vries R.P."/>
            <person name="Wiebenga A."/>
            <person name="Woodward S."/>
            <person name="Yakovlev I."/>
            <person name="Garbelotto M."/>
            <person name="Martin F."/>
            <person name="Grigoriev I.V."/>
            <person name="Stenlid J."/>
        </authorList>
    </citation>
    <scope>NUCLEOTIDE SEQUENCE [LARGE SCALE GENOMIC DNA]</scope>
    <source>
        <strain evidence="6 7">TC 32-1</strain>
    </source>
</reference>
<feature type="compositionally biased region" description="Polar residues" evidence="4">
    <location>
        <begin position="634"/>
        <end position="648"/>
    </location>
</feature>
<dbReference type="Proteomes" id="UP000030671">
    <property type="component" value="Unassembled WGS sequence"/>
</dbReference>
<name>W4KK90_HETIT</name>
<dbReference type="RefSeq" id="XP_009542327.1">
    <property type="nucleotide sequence ID" value="XM_009544032.1"/>
</dbReference>
<feature type="compositionally biased region" description="Acidic residues" evidence="4">
    <location>
        <begin position="613"/>
        <end position="624"/>
    </location>
</feature>
<evidence type="ECO:0000256" key="1">
    <source>
        <dbReference type="ARBA" id="ARBA00004123"/>
    </source>
</evidence>
<dbReference type="KEGG" id="hir:HETIRDRAFT_432206"/>
<gene>
    <name evidence="6" type="ORF">HETIRDRAFT_432206</name>
</gene>